<keyword evidence="1" id="KW-0245">EGF-like domain</keyword>
<dbReference type="Pfam" id="PF00094">
    <property type="entry name" value="VWD"/>
    <property type="match status" value="1"/>
</dbReference>
<feature type="region of interest" description="Disordered" evidence="10">
    <location>
        <begin position="922"/>
        <end position="1581"/>
    </location>
</feature>
<proteinExistence type="predicted"/>
<dbReference type="SMART" id="SM00216">
    <property type="entry name" value="VWD"/>
    <property type="match status" value="1"/>
</dbReference>
<dbReference type="PANTHER" id="PTHR11339:SF386">
    <property type="entry name" value="HEMOLECTIN, ISOFORM A"/>
    <property type="match status" value="1"/>
</dbReference>
<dbReference type="SUPFAM" id="SSF57424">
    <property type="entry name" value="LDL receptor-like module"/>
    <property type="match status" value="1"/>
</dbReference>
<dbReference type="PROSITE" id="PS01225">
    <property type="entry name" value="CTCK_2"/>
    <property type="match status" value="1"/>
</dbReference>
<dbReference type="KEGG" id="osn:115232619"/>
<dbReference type="PANTHER" id="PTHR11339">
    <property type="entry name" value="EXTRACELLULAR MATRIX GLYCOPROTEIN RELATED"/>
    <property type="match status" value="1"/>
</dbReference>
<dbReference type="Pfam" id="PF00090">
    <property type="entry name" value="TSP_1"/>
    <property type="match status" value="6"/>
</dbReference>
<dbReference type="Gene3D" id="2.20.100.10">
    <property type="entry name" value="Thrombospondin type-1 (TSP1) repeat"/>
    <property type="match status" value="5"/>
</dbReference>
<dbReference type="SMART" id="SM00192">
    <property type="entry name" value="LDLa"/>
    <property type="match status" value="1"/>
</dbReference>
<feature type="domain" description="VWFD" evidence="13">
    <location>
        <begin position="212"/>
        <end position="383"/>
    </location>
</feature>
<keyword evidence="14" id="KW-1185">Reference proteome</keyword>
<dbReference type="Gene3D" id="4.10.400.10">
    <property type="entry name" value="Low-density Lipoprotein Receptor"/>
    <property type="match status" value="1"/>
</dbReference>
<dbReference type="InterPro" id="IPR036383">
    <property type="entry name" value="TSP1_rpt_sf"/>
</dbReference>
<dbReference type="Proteomes" id="UP000515154">
    <property type="component" value="Linkage group LG2"/>
</dbReference>
<dbReference type="InterPro" id="IPR014853">
    <property type="entry name" value="VWF/SSPO/ZAN-like_Cys-rich_dom"/>
</dbReference>
<dbReference type="RefSeq" id="XP_036356620.1">
    <property type="nucleotide sequence ID" value="XM_036500727.1"/>
</dbReference>
<dbReference type="InterPro" id="IPR001007">
    <property type="entry name" value="VWF_dom"/>
</dbReference>
<dbReference type="InterPro" id="IPR006207">
    <property type="entry name" value="Cys_knot_C"/>
</dbReference>
<evidence type="ECO:0000256" key="7">
    <source>
        <dbReference type="ARBA" id="ARBA00023180"/>
    </source>
</evidence>
<evidence type="ECO:0000256" key="8">
    <source>
        <dbReference type="PROSITE-ProRule" id="PRU00039"/>
    </source>
</evidence>
<accession>A0A7E6ENW8</accession>
<dbReference type="FunFam" id="2.20.100.10:FF:000001">
    <property type="entry name" value="semaphorin-5A isoform X1"/>
    <property type="match status" value="1"/>
</dbReference>
<evidence type="ECO:0000259" key="11">
    <source>
        <dbReference type="PROSITE" id="PS01225"/>
    </source>
</evidence>
<protein>
    <submittedName>
        <fullName evidence="15">Mucin-2-like</fullName>
    </submittedName>
</protein>
<dbReference type="InterPro" id="IPR036055">
    <property type="entry name" value="LDL_receptor-like_sf"/>
</dbReference>
<organism evidence="14 15">
    <name type="scientific">Octopus sinensis</name>
    <name type="common">East Asian common octopus</name>
    <dbReference type="NCBI Taxonomy" id="2607531"/>
    <lineage>
        <taxon>Eukaryota</taxon>
        <taxon>Metazoa</taxon>
        <taxon>Spiralia</taxon>
        <taxon>Lophotrochozoa</taxon>
        <taxon>Mollusca</taxon>
        <taxon>Cephalopoda</taxon>
        <taxon>Coleoidea</taxon>
        <taxon>Octopodiformes</taxon>
        <taxon>Octopoda</taxon>
        <taxon>Incirrata</taxon>
        <taxon>Octopodidae</taxon>
        <taxon>Octopus</taxon>
    </lineage>
</organism>
<dbReference type="SMART" id="SM00214">
    <property type="entry name" value="VWC"/>
    <property type="match status" value="1"/>
</dbReference>
<evidence type="ECO:0000256" key="10">
    <source>
        <dbReference type="SAM" id="MobiDB-lite"/>
    </source>
</evidence>
<feature type="domain" description="VWFC" evidence="12">
    <location>
        <begin position="2312"/>
        <end position="2374"/>
    </location>
</feature>
<gene>
    <name evidence="15" type="primary">LOC115232619</name>
</gene>
<sequence length="2478" mass="263718">MCVALQAYAKACADNGAIINWRENSTLDEVCSLECPVGSGQIYTECGSLCETTCHELSQPLRDCQSECVFGCRCPTGTLLNNQKKCVKIEYCTCFDKYTQLHYDAGTALRRKGDDCVCTRGKWICREAKEEIICPKNQIWSLNATVVKKHVRLYQSLRSVFSSGSCIDRDACPCPYGETWMMPKSTLKIGCKELQCLNAIWVDIRLQNSCPATCWASGDPHYFTFDGIHYTFEGDCEYVLTEAVDKTFAITIKNVKCGFPAVTCTKDIVVHLLNNKVHFVMDKIPTIDGVKISDRGITTPGFSIKKSDFYYSLFTDIGLTVQWDQGTRVYVHLAENWMGKVQGLCGNFDRDSTNDFMSRCESIERVPSAFAHSWRVFDCPMVPQNKPENNVHPCVFNSIRKQWAMESCGTIKKGSLFASCRNILPDNVVKEYYEDCLYDACGCNLGGDCECLCTAVANFATKCATNGIPVNWRSSELCGVMCTGGREYKACGPANPQTCRDISTTHINDNGTFCIEGCYCPEGQVEDGDKCIPKTECPCLDEENIYPSGTFIIKNNCKNCTCKAGNLICVTCNCTLDQYQCSDGECINKTKVCDGVYDCNLADDEDDCVSTTVKYTTYVSTTESTIVTQTTVFEPLLFQVLMCWAACMKIFAYEKYINSSISVNDDQRCHMGEKDGIVCPAVANQFDVYLQGSTEVVSLLVQLCQARQSCACISQASGLISKLFSEALNGSLKHLFCPPSSLSTLSVSTPFYTNISTTVPTSMSTTVSPSVSTSFSTMTTTTIECENIDGMDNENVIPDNSIILNPPGNSSDIRPSGKGWKTSTMGLRIIYIDIGDDLNNGGEVYLVKSKNVEIYQVELLGKVKGLVTPERIHSEILTPTEVFSIKPGTGKTKIQLTIVATTTDIPVIVTVSVKICVKPTTSTTTAPTTTTVPSTTTAPTTTTVPSTTTAPTTTTVPSTTTAPTTTTVPSSTTAPTITTVPSTTTAPTKTTVPSTTSAPTKTTVPSSTIAPTTTTVPSTTTAPTTTTVPSTTTAPTATTVPSTTSAPTKTTVPSSTTAPTTTTVPSTTTAPTTTTVPSTTTAPTTTTVSSTTTAPTTTTVPSTTSAPTKTTVPYSTTAPTTTTVPSTTTAPTTTTVPSTTTAPTTTTVPSSTTAPTTTTVPSSTTAPTTTTVPSTTTAPTTTTVPSTTSAPTKTTVPSSTTAPTTTTVPSTTTAPTTTTVSSSTTAPTITTVPSTTTATTTTTVPSTTTAPTTSSTVPSTTTAPTTTTVPSTTTAPTTTSVPSTTTAPITTTVPSSTTAPTTTTVLSSTTAPTTTTVPSTTTAPTTTTVPSTTSAPTKTTVPSSTTAPTTTTVPSTTTAPTTTTVPSSTTVPTITTVPSTTTTPTTTTVPSTTTAPTTSSTVPSTTTAPTTTTVPSTTTAPTTTSVPSTTTAPITSTVPSTTTAPTTTTVPSTTTAPTTTTVPSTTTAATTTTVPSTTTAPTTTTVPSTTTAPTTTIVPSTTTAPTTSSTVPSTTIASTTTTVKSTTTAPTTTTVPSTTTAPTTSSTVPSTTIASTATTVKSTTSAPTMTTVPSTTTAPTTTTVKYTTSAPTTTTVKSTTIAPTTTTVPSTTTAPTTTTVPSITTAPTTTTVKSTTTAPTTTTLPSTTIAPTTSSILPSTATAPTTTSSVPSTSTSPTTSTTGITGTYPIKPVSKETIPPFPPENVTVAATTPSAIITPVCALTPCEIELLLGFIPGDVVGWVEKDGISGVSSDAEVVHANDKIEDGVTVYIQCNNCTCDKTKLRCTSKICHGCTYDSWSNWGECSKSCDIGNRIRIRERFKGKGNELCNLPLEQSSDCNFDPCKGKPSWSTWNSWSECSTTCGVGSQKRQRICNYGLLNEECTGEAVQLQACVTAKCEGNETCKDGKVWSDCANACPMTCMDHKIGENVCQQSDTCIPGCACPSGFLEENGHCVEVSKCFCHDKDGTSILENFEAKSQFSCQKCLCSNGTIECLNITKNCCKYAEWTSWGACSQTCGVGVKHRYRKLLTSGNRCNSEYLIENKTCTMGNCPFDCIVNDLGYKSDDIIRESACEICICENYKETCRPQPNAIVHANWTEWTQWTECSRSCQPGGLRSRNRFCSNPLPRCGGDKCLGDAVEMKPCNEQEFCCTYTPWSFWSSCSASCGPGIQTRQRQSMDKNNCDVDPINERKTCEVQPCEAACGQWSNWSSCSGVCNLGTRFRKFIVYSTESTNSLCKTKYDFVKCNLDNKCNCNSSLEEWSVIAGCEAKCEELVSPANSSFCENWNYGCKCINGLYRDKNGKCVRRDQCDLSCSVNGTVKKNKDLWKKSDDNCTLCQCIRGKIKCERICKIPVCQENEDLVYLDSNTCCPVCKPKNFAQCQLKYEFTYLENRTSQCRSTTQIKVPYCSGKCGLSTVRPALLTKKPVDQLNLLFENECLCCKGKASKIKEVIALCGPDQEKTVMYYPQICSCECSRCQ</sequence>
<evidence type="ECO:0000256" key="6">
    <source>
        <dbReference type="ARBA" id="ARBA00023157"/>
    </source>
</evidence>
<dbReference type="CDD" id="cd00112">
    <property type="entry name" value="LDLa"/>
    <property type="match status" value="1"/>
</dbReference>
<dbReference type="Gene3D" id="2.10.70.10">
    <property type="entry name" value="Complement Module, domain 1"/>
    <property type="match status" value="1"/>
</dbReference>
<evidence type="ECO:0000256" key="9">
    <source>
        <dbReference type="PROSITE-ProRule" id="PRU00124"/>
    </source>
</evidence>
<feature type="disulfide bond" evidence="9">
    <location>
        <begin position="593"/>
        <end position="608"/>
    </location>
</feature>
<dbReference type="SMART" id="SM00832">
    <property type="entry name" value="C8"/>
    <property type="match status" value="1"/>
</dbReference>
<evidence type="ECO:0000259" key="13">
    <source>
        <dbReference type="PROSITE" id="PS51233"/>
    </source>
</evidence>
<evidence type="ECO:0000259" key="12">
    <source>
        <dbReference type="PROSITE" id="PS50184"/>
    </source>
</evidence>
<dbReference type="InterPro" id="IPR050780">
    <property type="entry name" value="Mucin_vWF_Thrombospondin_sf"/>
</dbReference>
<dbReference type="SUPFAM" id="SSF57603">
    <property type="entry name" value="FnI-like domain"/>
    <property type="match status" value="1"/>
</dbReference>
<dbReference type="SMART" id="SM00209">
    <property type="entry name" value="TSP1"/>
    <property type="match status" value="6"/>
</dbReference>
<dbReference type="InterPro" id="IPR000884">
    <property type="entry name" value="TSP1_rpt"/>
</dbReference>
<reference evidence="15" key="1">
    <citation type="submission" date="2025-08" db="UniProtKB">
        <authorList>
            <consortium name="RefSeq"/>
        </authorList>
    </citation>
    <scope>IDENTIFICATION</scope>
</reference>
<evidence type="ECO:0000256" key="4">
    <source>
        <dbReference type="ARBA" id="ARBA00022837"/>
    </source>
</evidence>
<evidence type="ECO:0000256" key="3">
    <source>
        <dbReference type="ARBA" id="ARBA00022737"/>
    </source>
</evidence>
<evidence type="ECO:0000256" key="1">
    <source>
        <dbReference type="ARBA" id="ARBA00022536"/>
    </source>
</evidence>
<dbReference type="InterPro" id="IPR036084">
    <property type="entry name" value="Ser_inhib-like_sf"/>
</dbReference>
<dbReference type="Pfam" id="PF08742">
    <property type="entry name" value="C8"/>
    <property type="match status" value="1"/>
</dbReference>
<evidence type="ECO:0000313" key="14">
    <source>
        <dbReference type="Proteomes" id="UP000515154"/>
    </source>
</evidence>
<feature type="disulfide bond" evidence="9">
    <location>
        <begin position="574"/>
        <end position="586"/>
    </location>
</feature>
<keyword evidence="7" id="KW-0325">Glycoprotein</keyword>
<dbReference type="SUPFAM" id="SSF57567">
    <property type="entry name" value="Serine protease inhibitors"/>
    <property type="match status" value="4"/>
</dbReference>
<dbReference type="GO" id="GO:0007155">
    <property type="term" value="P:cell adhesion"/>
    <property type="evidence" value="ECO:0007669"/>
    <property type="project" value="UniProtKB-KW"/>
</dbReference>
<dbReference type="Pfam" id="PF01826">
    <property type="entry name" value="TIL"/>
    <property type="match status" value="3"/>
</dbReference>
<evidence type="ECO:0000256" key="2">
    <source>
        <dbReference type="ARBA" id="ARBA00022729"/>
    </source>
</evidence>
<keyword evidence="6 9" id="KW-1015">Disulfide bond</keyword>
<feature type="compositionally biased region" description="Low complexity" evidence="10">
    <location>
        <begin position="1604"/>
        <end position="1682"/>
    </location>
</feature>
<dbReference type="InterPro" id="IPR002172">
    <property type="entry name" value="LDrepeatLR_classA_rpt"/>
</dbReference>
<dbReference type="Gene3D" id="2.10.25.10">
    <property type="entry name" value="Laminin"/>
    <property type="match status" value="4"/>
</dbReference>
<feature type="disulfide bond" evidence="9">
    <location>
        <begin position="581"/>
        <end position="599"/>
    </location>
</feature>
<keyword evidence="3" id="KW-0677">Repeat</keyword>
<dbReference type="InterPro" id="IPR023415">
    <property type="entry name" value="LDLR_class-A_CS"/>
</dbReference>
<feature type="domain" description="CTCK" evidence="11">
    <location>
        <begin position="2373"/>
        <end position="2478"/>
    </location>
</feature>
<dbReference type="PROSITE" id="PS01209">
    <property type="entry name" value="LDLRA_1"/>
    <property type="match status" value="1"/>
</dbReference>
<comment type="caution">
    <text evidence="8">Lacks conserved residue(s) required for the propagation of feature annotation.</text>
</comment>
<keyword evidence="4" id="KW-0106">Calcium</keyword>
<dbReference type="PROSITE" id="PS51233">
    <property type="entry name" value="VWFD"/>
    <property type="match status" value="1"/>
</dbReference>
<dbReference type="InterPro" id="IPR002919">
    <property type="entry name" value="TIL_dom"/>
</dbReference>
<dbReference type="CDD" id="cd19941">
    <property type="entry name" value="TIL"/>
    <property type="match status" value="3"/>
</dbReference>
<dbReference type="PROSITE" id="PS50184">
    <property type="entry name" value="VWFC_2"/>
    <property type="match status" value="1"/>
</dbReference>
<dbReference type="InterPro" id="IPR001846">
    <property type="entry name" value="VWF_type-D"/>
</dbReference>
<evidence type="ECO:0000256" key="5">
    <source>
        <dbReference type="ARBA" id="ARBA00022889"/>
    </source>
</evidence>
<dbReference type="PROSITE" id="PS50068">
    <property type="entry name" value="LDLRA_2"/>
    <property type="match status" value="1"/>
</dbReference>
<keyword evidence="5" id="KW-0130">Cell adhesion</keyword>
<name>A0A7E6ENW8_9MOLL</name>
<dbReference type="PROSITE" id="PS01208">
    <property type="entry name" value="VWFC_1"/>
    <property type="match status" value="1"/>
</dbReference>
<keyword evidence="2" id="KW-0732">Signal</keyword>
<dbReference type="PROSITE" id="PS50092">
    <property type="entry name" value="TSP1"/>
    <property type="match status" value="6"/>
</dbReference>
<evidence type="ECO:0000313" key="15">
    <source>
        <dbReference type="RefSeq" id="XP_036356620.1"/>
    </source>
</evidence>
<dbReference type="SUPFAM" id="SSF82895">
    <property type="entry name" value="TSP-1 type 1 repeat"/>
    <property type="match status" value="5"/>
</dbReference>
<feature type="region of interest" description="Disordered" evidence="10">
    <location>
        <begin position="1604"/>
        <end position="1696"/>
    </location>
</feature>